<dbReference type="InterPro" id="IPR001296">
    <property type="entry name" value="Glyco_trans_1"/>
</dbReference>
<dbReference type="Proteomes" id="UP000190476">
    <property type="component" value="Chromosome I"/>
</dbReference>
<dbReference type="PANTHER" id="PTHR45947">
    <property type="entry name" value="SULFOQUINOVOSYL TRANSFERASE SQD2"/>
    <property type="match status" value="1"/>
</dbReference>
<dbReference type="GeneID" id="66300953"/>
<evidence type="ECO:0000259" key="1">
    <source>
        <dbReference type="Pfam" id="PF00534"/>
    </source>
</evidence>
<proteinExistence type="predicted"/>
<organism evidence="2 3">
    <name type="scientific">Clostridium chauvoei JF4335</name>
    <dbReference type="NCBI Taxonomy" id="1351755"/>
    <lineage>
        <taxon>Bacteria</taxon>
        <taxon>Bacillati</taxon>
        <taxon>Bacillota</taxon>
        <taxon>Clostridia</taxon>
        <taxon>Eubacteriales</taxon>
        <taxon>Clostridiaceae</taxon>
        <taxon>Clostridium</taxon>
    </lineage>
</organism>
<feature type="domain" description="Glycosyl transferase family 1" evidence="1">
    <location>
        <begin position="182"/>
        <end position="340"/>
    </location>
</feature>
<dbReference type="CDD" id="cd03801">
    <property type="entry name" value="GT4_PimA-like"/>
    <property type="match status" value="1"/>
</dbReference>
<dbReference type="Gene3D" id="3.40.50.2000">
    <property type="entry name" value="Glycogen Phosphorylase B"/>
    <property type="match status" value="2"/>
</dbReference>
<gene>
    <name evidence="2" type="ORF">CCH01_05900</name>
</gene>
<dbReference type="EMBL" id="LT799839">
    <property type="protein sequence ID" value="SLK14099.1"/>
    <property type="molecule type" value="Genomic_DNA"/>
</dbReference>
<reference evidence="3" key="1">
    <citation type="submission" date="2017-03" db="EMBL/GenBank/DDBJ databases">
        <authorList>
            <person name="Falquet L."/>
            <person name="Falquet L."/>
        </authorList>
    </citation>
    <scope>NUCLEOTIDE SEQUENCE [LARGE SCALE GENOMIC DNA]</scope>
</reference>
<evidence type="ECO:0000313" key="2">
    <source>
        <dbReference type="EMBL" id="SLK14099.1"/>
    </source>
</evidence>
<dbReference type="GO" id="GO:0016757">
    <property type="term" value="F:glycosyltransferase activity"/>
    <property type="evidence" value="ECO:0007669"/>
    <property type="project" value="InterPro"/>
</dbReference>
<dbReference type="Pfam" id="PF00534">
    <property type="entry name" value="Glycos_transf_1"/>
    <property type="match status" value="1"/>
</dbReference>
<dbReference type="RefSeq" id="WP_079481143.1">
    <property type="nucleotide sequence ID" value="NZ_CBML010000006.1"/>
</dbReference>
<dbReference type="STRING" id="1351755.CCH01_05900"/>
<dbReference type="OrthoDB" id="179766at2"/>
<sequence>MKILMIGPFPGQISGMTIANKMLYEGLLKNNDVTYINTDTDKKFADLKSQGKVKITKIIASFKPIIEGVSKIIFGGFDAIYITPAQSYLGFMKYTPFIKAAISKKKPCYIHFHGGFVRQMYDSVDKEKQATLKRYFEMCDGVVVLGESLRTMFHGILDDKKVIVCENGVQEEYLISEKQLEDKINYFKDNNEIRVLYLSNLMKTKGILELLEAGKILKEKNIPFHIDLAGAIEEEIKESLDKLLKELDNNVTYHGLVKGEQKKELLRNTNIFCLPTYYPNEGQPISILEAMISGSAVVTTNQGGICDIFEDNINGVLCKVEKEDISESIIKANKDYEKFARSNYKIAMDNYSSKSFVTRVENFLKKGK</sequence>
<evidence type="ECO:0000313" key="3">
    <source>
        <dbReference type="Proteomes" id="UP000190476"/>
    </source>
</evidence>
<dbReference type="PANTHER" id="PTHR45947:SF3">
    <property type="entry name" value="SULFOQUINOVOSYL TRANSFERASE SQD2"/>
    <property type="match status" value="1"/>
</dbReference>
<keyword evidence="3" id="KW-1185">Reference proteome</keyword>
<accession>A0A1U6J1G2</accession>
<dbReference type="AlphaFoldDB" id="A0A1U6J1G2"/>
<protein>
    <recommendedName>
        <fullName evidence="1">Glycosyl transferase family 1 domain-containing protein</fullName>
    </recommendedName>
</protein>
<name>A0A1U6J1G2_9CLOT</name>
<dbReference type="InterPro" id="IPR050194">
    <property type="entry name" value="Glycosyltransferase_grp1"/>
</dbReference>
<dbReference type="SUPFAM" id="SSF53756">
    <property type="entry name" value="UDP-Glycosyltransferase/glycogen phosphorylase"/>
    <property type="match status" value="1"/>
</dbReference>